<feature type="transmembrane region" description="Helical" evidence="5">
    <location>
        <begin position="7"/>
        <end position="37"/>
    </location>
</feature>
<accession>A0A916XZV1</accession>
<evidence type="ECO:0000256" key="3">
    <source>
        <dbReference type="ARBA" id="ARBA00022989"/>
    </source>
</evidence>
<keyword evidence="7" id="KW-1185">Reference proteome</keyword>
<feature type="transmembrane region" description="Helical" evidence="5">
    <location>
        <begin position="250"/>
        <end position="267"/>
    </location>
</feature>
<feature type="transmembrane region" description="Helical" evidence="5">
    <location>
        <begin position="219"/>
        <end position="238"/>
    </location>
</feature>
<comment type="subcellular location">
    <subcellularLocation>
        <location evidence="5">Cell membrane</location>
        <topology evidence="5">Multi-pass membrane protein</topology>
    </subcellularLocation>
    <subcellularLocation>
        <location evidence="1">Membrane</location>
        <topology evidence="1">Multi-pass membrane protein</topology>
    </subcellularLocation>
</comment>
<feature type="transmembrane region" description="Helical" evidence="5">
    <location>
        <begin position="113"/>
        <end position="131"/>
    </location>
</feature>
<reference evidence="6" key="2">
    <citation type="submission" date="2020-09" db="EMBL/GenBank/DDBJ databases">
        <authorList>
            <person name="Sun Q."/>
            <person name="Zhou Y."/>
        </authorList>
    </citation>
    <scope>NUCLEOTIDE SEQUENCE</scope>
    <source>
        <strain evidence="6">CGMCC 1.12506</strain>
    </source>
</reference>
<dbReference type="GO" id="GO:0005886">
    <property type="term" value="C:plasma membrane"/>
    <property type="evidence" value="ECO:0007669"/>
    <property type="project" value="UniProtKB-SubCell"/>
</dbReference>
<dbReference type="Proteomes" id="UP000625735">
    <property type="component" value="Unassembled WGS sequence"/>
</dbReference>
<proteinExistence type="inferred from homology"/>
<evidence type="ECO:0000256" key="5">
    <source>
        <dbReference type="RuleBase" id="RU363041"/>
    </source>
</evidence>
<feature type="transmembrane region" description="Helical" evidence="5">
    <location>
        <begin position="43"/>
        <end position="63"/>
    </location>
</feature>
<sequence>MEVSHVIGYALAILVGITLGLIGSGGSILTVPILVYVVAIEPVLATAYSLFIVGTTALVGGIQKARQQLVDFKKVLLFGLPTLLAVFMTRKYIVPALPEVLLANTAFPIQKSVFIMVVFAIVMVVAAVKMIRSNRRNGASEVVAVKPNYFLIFFQGLFIGLVAGFVGAGGGFLIIPALLFLGKTPMKIAVGTSLFIIAIQSLLGFVGDLRPEQLMDWPFLLLFTLFSVVGIFIGGLLAAKIDGGKLKTGFGWFVLIMGVYIILKELVF</sequence>
<feature type="transmembrane region" description="Helical" evidence="5">
    <location>
        <begin position="75"/>
        <end position="93"/>
    </location>
</feature>
<evidence type="ECO:0000256" key="4">
    <source>
        <dbReference type="ARBA" id="ARBA00023136"/>
    </source>
</evidence>
<evidence type="ECO:0000256" key="1">
    <source>
        <dbReference type="ARBA" id="ARBA00004141"/>
    </source>
</evidence>
<keyword evidence="2 5" id="KW-0812">Transmembrane</keyword>
<evidence type="ECO:0000313" key="6">
    <source>
        <dbReference type="EMBL" id="GGD24127.1"/>
    </source>
</evidence>
<reference evidence="6" key="1">
    <citation type="journal article" date="2014" name="Int. J. Syst. Evol. Microbiol.">
        <title>Complete genome sequence of Corynebacterium casei LMG S-19264T (=DSM 44701T), isolated from a smear-ripened cheese.</title>
        <authorList>
            <consortium name="US DOE Joint Genome Institute (JGI-PGF)"/>
            <person name="Walter F."/>
            <person name="Albersmeier A."/>
            <person name="Kalinowski J."/>
            <person name="Ruckert C."/>
        </authorList>
    </citation>
    <scope>NUCLEOTIDE SEQUENCE</scope>
    <source>
        <strain evidence="6">CGMCC 1.12506</strain>
    </source>
</reference>
<dbReference type="Pfam" id="PF01925">
    <property type="entry name" value="TauE"/>
    <property type="match status" value="1"/>
</dbReference>
<gene>
    <name evidence="6" type="ORF">GCM10011343_12880</name>
</gene>
<keyword evidence="4 5" id="KW-0472">Membrane</keyword>
<dbReference type="RefSeq" id="WP_188361727.1">
    <property type="nucleotide sequence ID" value="NZ_BMFG01000004.1"/>
</dbReference>
<dbReference type="PANTHER" id="PTHR43701">
    <property type="entry name" value="MEMBRANE TRANSPORTER PROTEIN MJ0441-RELATED"/>
    <property type="match status" value="1"/>
</dbReference>
<dbReference type="PANTHER" id="PTHR43701:SF2">
    <property type="entry name" value="MEMBRANE TRANSPORTER PROTEIN YJNA-RELATED"/>
    <property type="match status" value="1"/>
</dbReference>
<keyword evidence="5" id="KW-1003">Cell membrane</keyword>
<evidence type="ECO:0000256" key="2">
    <source>
        <dbReference type="ARBA" id="ARBA00022692"/>
    </source>
</evidence>
<feature type="transmembrane region" description="Helical" evidence="5">
    <location>
        <begin position="188"/>
        <end position="207"/>
    </location>
</feature>
<dbReference type="InterPro" id="IPR051598">
    <property type="entry name" value="TSUP/Inactive_protease-like"/>
</dbReference>
<name>A0A916XZV1_9FLAO</name>
<dbReference type="AlphaFoldDB" id="A0A916XZV1"/>
<evidence type="ECO:0000313" key="7">
    <source>
        <dbReference type="Proteomes" id="UP000625735"/>
    </source>
</evidence>
<comment type="caution">
    <text evidence="6">The sequence shown here is derived from an EMBL/GenBank/DDBJ whole genome shotgun (WGS) entry which is preliminary data.</text>
</comment>
<protein>
    <recommendedName>
        <fullName evidence="5">Probable membrane transporter protein</fullName>
    </recommendedName>
</protein>
<feature type="transmembrane region" description="Helical" evidence="5">
    <location>
        <begin position="152"/>
        <end position="182"/>
    </location>
</feature>
<dbReference type="InterPro" id="IPR002781">
    <property type="entry name" value="TM_pro_TauE-like"/>
</dbReference>
<organism evidence="6 7">
    <name type="scientific">Flavobacterium orientale</name>
    <dbReference type="NCBI Taxonomy" id="1756020"/>
    <lineage>
        <taxon>Bacteria</taxon>
        <taxon>Pseudomonadati</taxon>
        <taxon>Bacteroidota</taxon>
        <taxon>Flavobacteriia</taxon>
        <taxon>Flavobacteriales</taxon>
        <taxon>Flavobacteriaceae</taxon>
        <taxon>Flavobacterium</taxon>
    </lineage>
</organism>
<keyword evidence="3 5" id="KW-1133">Transmembrane helix</keyword>
<dbReference type="EMBL" id="BMFG01000004">
    <property type="protein sequence ID" value="GGD24127.1"/>
    <property type="molecule type" value="Genomic_DNA"/>
</dbReference>
<comment type="similarity">
    <text evidence="5">Belongs to the 4-toluene sulfonate uptake permease (TSUP) (TC 2.A.102) family.</text>
</comment>